<protein>
    <submittedName>
        <fullName evidence="2">Uncharacterized protein</fullName>
    </submittedName>
</protein>
<feature type="compositionally biased region" description="Polar residues" evidence="1">
    <location>
        <begin position="13"/>
        <end position="26"/>
    </location>
</feature>
<evidence type="ECO:0000313" key="2">
    <source>
        <dbReference type="EMBL" id="RIB12118.1"/>
    </source>
</evidence>
<accession>A0A397URY7</accession>
<dbReference type="Proteomes" id="UP000266673">
    <property type="component" value="Unassembled WGS sequence"/>
</dbReference>
<evidence type="ECO:0000256" key="1">
    <source>
        <dbReference type="SAM" id="MobiDB-lite"/>
    </source>
</evidence>
<dbReference type="AlphaFoldDB" id="A0A397URY7"/>
<evidence type="ECO:0000313" key="3">
    <source>
        <dbReference type="Proteomes" id="UP000266673"/>
    </source>
</evidence>
<reference evidence="2 3" key="1">
    <citation type="submission" date="2018-06" db="EMBL/GenBank/DDBJ databases">
        <title>Comparative genomics reveals the genomic features of Rhizophagus irregularis, R. cerebriforme, R. diaphanum and Gigaspora rosea, and their symbiotic lifestyle signature.</title>
        <authorList>
            <person name="Morin E."/>
            <person name="San Clemente H."/>
            <person name="Chen E.C.H."/>
            <person name="De La Providencia I."/>
            <person name="Hainaut M."/>
            <person name="Kuo A."/>
            <person name="Kohler A."/>
            <person name="Murat C."/>
            <person name="Tang N."/>
            <person name="Roy S."/>
            <person name="Loubradou J."/>
            <person name="Henrissat B."/>
            <person name="Grigoriev I.V."/>
            <person name="Corradi N."/>
            <person name="Roux C."/>
            <person name="Martin F.M."/>
        </authorList>
    </citation>
    <scope>NUCLEOTIDE SEQUENCE [LARGE SCALE GENOMIC DNA]</scope>
    <source>
        <strain evidence="2 3">DAOM 194757</strain>
    </source>
</reference>
<keyword evidence="3" id="KW-1185">Reference proteome</keyword>
<proteinExistence type="predicted"/>
<dbReference type="EMBL" id="QKWP01001058">
    <property type="protein sequence ID" value="RIB12118.1"/>
    <property type="molecule type" value="Genomic_DNA"/>
</dbReference>
<sequence length="81" mass="8854">MGGEPSINEIHGTVSSTQPVQQQASLPNSQPFINDIQSTLQSGQCPYFPLNYPLQYIPLKDLQLTVPTQLGQIPGQVSFQV</sequence>
<organism evidence="2 3">
    <name type="scientific">Gigaspora rosea</name>
    <dbReference type="NCBI Taxonomy" id="44941"/>
    <lineage>
        <taxon>Eukaryota</taxon>
        <taxon>Fungi</taxon>
        <taxon>Fungi incertae sedis</taxon>
        <taxon>Mucoromycota</taxon>
        <taxon>Glomeromycotina</taxon>
        <taxon>Glomeromycetes</taxon>
        <taxon>Diversisporales</taxon>
        <taxon>Gigasporaceae</taxon>
        <taxon>Gigaspora</taxon>
    </lineage>
</organism>
<name>A0A397URY7_9GLOM</name>
<gene>
    <name evidence="2" type="ORF">C2G38_2201558</name>
</gene>
<feature type="region of interest" description="Disordered" evidence="1">
    <location>
        <begin position="1"/>
        <end position="26"/>
    </location>
</feature>
<comment type="caution">
    <text evidence="2">The sequence shown here is derived from an EMBL/GenBank/DDBJ whole genome shotgun (WGS) entry which is preliminary data.</text>
</comment>